<comment type="function">
    <text evidence="1">Plays a role in determining ER morphology.</text>
</comment>
<gene>
    <name evidence="4" type="ORF">D9756_000011</name>
</gene>
<dbReference type="GO" id="GO:1903373">
    <property type="term" value="P:positive regulation of endoplasmic reticulum tubular network organization"/>
    <property type="evidence" value="ECO:0007669"/>
    <property type="project" value="UniProtKB-UniRule"/>
</dbReference>
<evidence type="ECO:0000313" key="4">
    <source>
        <dbReference type="EMBL" id="KAF5363377.1"/>
    </source>
</evidence>
<dbReference type="EMBL" id="JAACJO010000001">
    <property type="protein sequence ID" value="KAF5363377.1"/>
    <property type="molecule type" value="Genomic_DNA"/>
</dbReference>
<keyword evidence="1" id="KW-0862">Zinc</keyword>
<feature type="transmembrane region" description="Helical" evidence="1">
    <location>
        <begin position="45"/>
        <end position="65"/>
    </location>
</feature>
<feature type="region of interest" description="Disordered" evidence="2">
    <location>
        <begin position="269"/>
        <end position="347"/>
    </location>
</feature>
<comment type="caution">
    <text evidence="1">Lacks conserved residue(s) required for the propagation of feature annotation.</text>
</comment>
<keyword evidence="1" id="KW-0472">Membrane</keyword>
<dbReference type="Proteomes" id="UP000559027">
    <property type="component" value="Unassembled WGS sequence"/>
</dbReference>
<keyword evidence="1" id="KW-1133">Transmembrane helix</keyword>
<name>A0A8H5GEA1_9AGAR</name>
<dbReference type="GO" id="GO:0071788">
    <property type="term" value="P:endoplasmic reticulum tubular network maintenance"/>
    <property type="evidence" value="ECO:0007669"/>
    <property type="project" value="UniProtKB-UniRule"/>
</dbReference>
<dbReference type="PANTHER" id="PTHR22166:SF12">
    <property type="entry name" value="ENDOPLASMIC RETICULUM JUNCTION FORMATION PROTEIN LUNAPARK"/>
    <property type="match status" value="1"/>
</dbReference>
<evidence type="ECO:0000313" key="5">
    <source>
        <dbReference type="Proteomes" id="UP000559027"/>
    </source>
</evidence>
<feature type="compositionally biased region" description="Polar residues" evidence="2">
    <location>
        <begin position="307"/>
        <end position="321"/>
    </location>
</feature>
<keyword evidence="1" id="KW-0863">Zinc-finger</keyword>
<accession>A0A8H5GEA1</accession>
<dbReference type="Pfam" id="PF10058">
    <property type="entry name" value="Zn_ribbon_10"/>
    <property type="match status" value="1"/>
</dbReference>
<evidence type="ECO:0000256" key="1">
    <source>
        <dbReference type="RuleBase" id="RU367073"/>
    </source>
</evidence>
<comment type="subcellular location">
    <subcellularLocation>
        <location evidence="1">Endoplasmic reticulum membrane</location>
        <topology evidence="1">Multi-pass membrane protein</topology>
    </subcellularLocation>
</comment>
<evidence type="ECO:0000256" key="2">
    <source>
        <dbReference type="SAM" id="MobiDB-lite"/>
    </source>
</evidence>
<protein>
    <recommendedName>
        <fullName evidence="1">Endoplasmic reticulum junction formation protein lunapark</fullName>
    </recommendedName>
</protein>
<comment type="caution">
    <text evidence="4">The sequence shown here is derived from an EMBL/GenBank/DDBJ whole genome shotgun (WGS) entry which is preliminary data.</text>
</comment>
<dbReference type="OrthoDB" id="1725934at2759"/>
<proteinExistence type="inferred from homology"/>
<dbReference type="AlphaFoldDB" id="A0A8H5GEA1"/>
<evidence type="ECO:0000259" key="3">
    <source>
        <dbReference type="Pfam" id="PF10058"/>
    </source>
</evidence>
<keyword evidence="5" id="KW-1185">Reference proteome</keyword>
<comment type="similarity">
    <text evidence="1">Belongs to the lunapark family.</text>
</comment>
<organism evidence="4 5">
    <name type="scientific">Leucocoprinus leucothites</name>
    <dbReference type="NCBI Taxonomy" id="201217"/>
    <lineage>
        <taxon>Eukaryota</taxon>
        <taxon>Fungi</taxon>
        <taxon>Dikarya</taxon>
        <taxon>Basidiomycota</taxon>
        <taxon>Agaricomycotina</taxon>
        <taxon>Agaricomycetes</taxon>
        <taxon>Agaricomycetidae</taxon>
        <taxon>Agaricales</taxon>
        <taxon>Agaricineae</taxon>
        <taxon>Agaricaceae</taxon>
        <taxon>Leucocoprinus</taxon>
    </lineage>
</organism>
<keyword evidence="1" id="KW-0812">Transmembrane</keyword>
<dbReference type="InterPro" id="IPR019273">
    <property type="entry name" value="Lunapark_Znf"/>
</dbReference>
<dbReference type="InterPro" id="IPR040115">
    <property type="entry name" value="Lnp"/>
</dbReference>
<sequence length="347" mass="39258">MSFLKRIFSKKKEEDFETILSSLVNDIQKRQIKLSDIRLREKRSTLLATIYTLLAWFIYTSLWYLNVLPSIFQPTAGRHAVAERVVRGLPVFVGPTLILFTRRIVQVWYTRKADAEEKTLQNLMKQRRTKVDEIKKKTNFDSMVKLFQEYDEPPPGATPLRRRLIANQTPVTPRRQGAPPGNFQSPVPPTLRAQLTPVPSPFPMAPPRKQWYDKVADALLGDDDHDIGSPSSRYALICETCFTHNGLVKESMWEDAQFICRNPSCNHFNRSARSKRETPNTNTSPHPNLSPPSITPSLSQRSDRHSPQATPSPAHTSSLSDESPAHDSDPDAPTVDSIDAGQMEVDS</sequence>
<feature type="domain" description="Lunapark zinc ribbon" evidence="3">
    <location>
        <begin position="211"/>
        <end position="269"/>
    </location>
</feature>
<comment type="domain">
    <text evidence="1">The C4-type zinc finger motif is necessary both for its ER three-way tubular junction localization and formation.</text>
</comment>
<dbReference type="GO" id="GO:0008270">
    <property type="term" value="F:zinc ion binding"/>
    <property type="evidence" value="ECO:0007669"/>
    <property type="project" value="UniProtKB-KW"/>
</dbReference>
<dbReference type="GO" id="GO:0098826">
    <property type="term" value="C:endoplasmic reticulum tubular network membrane"/>
    <property type="evidence" value="ECO:0007669"/>
    <property type="project" value="UniProtKB-UniRule"/>
</dbReference>
<reference evidence="4 5" key="1">
    <citation type="journal article" date="2020" name="ISME J.">
        <title>Uncovering the hidden diversity of litter-decomposition mechanisms in mushroom-forming fungi.</title>
        <authorList>
            <person name="Floudas D."/>
            <person name="Bentzer J."/>
            <person name="Ahren D."/>
            <person name="Johansson T."/>
            <person name="Persson P."/>
            <person name="Tunlid A."/>
        </authorList>
    </citation>
    <scope>NUCLEOTIDE SEQUENCE [LARGE SCALE GENOMIC DNA]</scope>
    <source>
        <strain evidence="4 5">CBS 146.42</strain>
    </source>
</reference>
<keyword evidence="1" id="KW-0479">Metal-binding</keyword>
<dbReference type="PANTHER" id="PTHR22166">
    <property type="entry name" value="ENDOPLASMIC RETICULUM JUNCTION FORMATION PROTEIN LUNAPARK"/>
    <property type="match status" value="1"/>
</dbReference>
<keyword evidence="1" id="KW-0256">Endoplasmic reticulum</keyword>